<feature type="domain" description="Outer membrane protein beta-barrel" evidence="1">
    <location>
        <begin position="13"/>
        <end position="187"/>
    </location>
</feature>
<keyword evidence="3" id="KW-1185">Reference proteome</keyword>
<gene>
    <name evidence="2" type="ORF">EDB95_1224</name>
</gene>
<evidence type="ECO:0000313" key="2">
    <source>
        <dbReference type="EMBL" id="TDX00205.1"/>
    </source>
</evidence>
<evidence type="ECO:0000259" key="1">
    <source>
        <dbReference type="Pfam" id="PF13568"/>
    </source>
</evidence>
<reference evidence="2 3" key="1">
    <citation type="submission" date="2019-03" db="EMBL/GenBank/DDBJ databases">
        <title>Genomic Encyclopedia of Type Strains, Phase IV (KMG-IV): sequencing the most valuable type-strain genomes for metagenomic binning, comparative biology and taxonomic classification.</title>
        <authorList>
            <person name="Goeker M."/>
        </authorList>
    </citation>
    <scope>NUCLEOTIDE SEQUENCE [LARGE SCALE GENOMIC DNA]</scope>
    <source>
        <strain evidence="2 3">DSM 100059</strain>
    </source>
</reference>
<proteinExistence type="predicted"/>
<dbReference type="Proteomes" id="UP000294498">
    <property type="component" value="Unassembled WGS sequence"/>
</dbReference>
<dbReference type="EMBL" id="SODV01000001">
    <property type="protein sequence ID" value="TDX00205.1"/>
    <property type="molecule type" value="Genomic_DNA"/>
</dbReference>
<evidence type="ECO:0000313" key="3">
    <source>
        <dbReference type="Proteomes" id="UP000294498"/>
    </source>
</evidence>
<protein>
    <submittedName>
        <fullName evidence="2">Outer membrane protein with beta-barrel domain</fullName>
    </submittedName>
</protein>
<dbReference type="Pfam" id="PF13568">
    <property type="entry name" value="OMP_b-brl_2"/>
    <property type="match status" value="1"/>
</dbReference>
<organism evidence="2 3">
    <name type="scientific">Dinghuibacter silviterrae</name>
    <dbReference type="NCBI Taxonomy" id="1539049"/>
    <lineage>
        <taxon>Bacteria</taxon>
        <taxon>Pseudomonadati</taxon>
        <taxon>Bacteroidota</taxon>
        <taxon>Chitinophagia</taxon>
        <taxon>Chitinophagales</taxon>
        <taxon>Chitinophagaceae</taxon>
        <taxon>Dinghuibacter</taxon>
    </lineage>
</organism>
<dbReference type="InterPro" id="IPR025665">
    <property type="entry name" value="Beta-barrel_OMP_2"/>
</dbReference>
<comment type="caution">
    <text evidence="2">The sequence shown here is derived from an EMBL/GenBank/DDBJ whole genome shotgun (WGS) entry which is preliminary data.</text>
</comment>
<dbReference type="AlphaFoldDB" id="A0A4R8DS01"/>
<accession>A0A4R8DS01</accession>
<name>A0A4R8DS01_9BACT</name>
<sequence>MGMSLLVSTAYAQSHLGIEGACIAGNLPGNSAGGPSEILSQTRGPRLAPGGGIWADFRWSDYIDFQPHINITPKGAEIWQNGQNTGHVHVTYLDVPLRLMYRVPVGYDDFFFGGGVYGALGLRGTYQVSTNTLPMHDLGGDIQFNDPDGITGLHMKPWDAGYTAALSYQFSFGLTLHLDYEHGFVNIAPEGTGRIQNQGLSLGIGYLFHYNTRD</sequence>